<dbReference type="GO" id="GO:0051607">
    <property type="term" value="P:defense response to virus"/>
    <property type="evidence" value="ECO:0007669"/>
    <property type="project" value="TreeGrafter"/>
</dbReference>
<dbReference type="InterPro" id="IPR003607">
    <property type="entry name" value="HD/PDEase_dom"/>
</dbReference>
<dbReference type="SMART" id="SM00471">
    <property type="entry name" value="HDc"/>
    <property type="match status" value="1"/>
</dbReference>
<protein>
    <recommendedName>
        <fullName evidence="2">HD domain-containing protein</fullName>
    </recommendedName>
</protein>
<dbReference type="PROSITE" id="PS51831">
    <property type="entry name" value="HD"/>
    <property type="match status" value="1"/>
</dbReference>
<dbReference type="InterPro" id="IPR006674">
    <property type="entry name" value="HD_domain"/>
</dbReference>
<dbReference type="InterPro" id="IPR050135">
    <property type="entry name" value="dGTPase-like"/>
</dbReference>
<dbReference type="GO" id="GO:0006203">
    <property type="term" value="P:dGTP catabolic process"/>
    <property type="evidence" value="ECO:0007669"/>
    <property type="project" value="TreeGrafter"/>
</dbReference>
<dbReference type="GO" id="GO:0005634">
    <property type="term" value="C:nucleus"/>
    <property type="evidence" value="ECO:0007669"/>
    <property type="project" value="TreeGrafter"/>
</dbReference>
<comment type="similarity">
    <text evidence="1">Belongs to the SAMHD1 family.</text>
</comment>
<sequence length="327" mass="37871">MIQSSIFNDPIHGHMELHPLLVKIIDTPQFQRLRHIKQLGGIYLVYPGASHNRFEHSLGVAYLAGCLVKILHDNQPELNITKHDFLCVQIAGLCHDLGHGPISHSFDGRVIPKHEQMSILMFDDIVKSLKAENEDVLKEHGLDDKDVTFIKELIEGAKTSEWTYKGRDEDKSFLYEIVANKQNGIDVDKWDYFARDCHHLGIRNSFDHQRLLKFARVCEVKGRNHICFRDKEADNVYDMFRTRYTLHRQAYQHKMGYIIDTISNNDSSVLLSDEIFEQISSSTADNLKEARDILNKIVRRKLPKFVGEARLTENSMSKVTEKHWFSV</sequence>
<evidence type="ECO:0000256" key="1">
    <source>
        <dbReference type="ARBA" id="ARBA00005776"/>
    </source>
</evidence>
<evidence type="ECO:0000313" key="3">
    <source>
        <dbReference type="Ensembl" id="ENSCCRP00000134871.1"/>
    </source>
</evidence>
<proteinExistence type="inferred from homology"/>
<name>A0A9J7ZWB1_CYPCA</name>
<dbReference type="AlphaFoldDB" id="A0A9J7ZWB1"/>
<evidence type="ECO:0000313" key="4">
    <source>
        <dbReference type="Proteomes" id="UP001108240"/>
    </source>
</evidence>
<dbReference type="Proteomes" id="UP001108240">
    <property type="component" value="Unplaced"/>
</dbReference>
<accession>A0A9J7ZWB1</accession>
<dbReference type="GO" id="GO:0008832">
    <property type="term" value="F:dGTPase activity"/>
    <property type="evidence" value="ECO:0007669"/>
    <property type="project" value="TreeGrafter"/>
</dbReference>
<reference evidence="3" key="2">
    <citation type="submission" date="2025-09" db="UniProtKB">
        <authorList>
            <consortium name="Ensembl"/>
        </authorList>
    </citation>
    <scope>IDENTIFICATION</scope>
</reference>
<dbReference type="GO" id="GO:0045088">
    <property type="term" value="P:regulation of innate immune response"/>
    <property type="evidence" value="ECO:0007669"/>
    <property type="project" value="TreeGrafter"/>
</dbReference>
<dbReference type="Ensembl" id="ENSCCRT00000201537.1">
    <property type="protein sequence ID" value="ENSCCRP00000134871.1"/>
    <property type="gene ID" value="ENSCCRG00000060630.1"/>
</dbReference>
<dbReference type="PANTHER" id="PTHR11373:SF4">
    <property type="entry name" value="DEOXYNUCLEOSIDE TRIPHOSPHATE TRIPHOSPHOHYDROLASE SAMHD1"/>
    <property type="match status" value="1"/>
</dbReference>
<keyword evidence="4" id="KW-1185">Reference proteome</keyword>
<reference evidence="3" key="1">
    <citation type="submission" date="2025-08" db="UniProtKB">
        <authorList>
            <consortium name="Ensembl"/>
        </authorList>
    </citation>
    <scope>IDENTIFICATION</scope>
</reference>
<dbReference type="SUPFAM" id="SSF109604">
    <property type="entry name" value="HD-domain/PDEase-like"/>
    <property type="match status" value="1"/>
</dbReference>
<dbReference type="Gene3D" id="1.10.3210.10">
    <property type="entry name" value="Hypothetical protein af1432"/>
    <property type="match status" value="1"/>
</dbReference>
<dbReference type="CDD" id="cd00077">
    <property type="entry name" value="HDc"/>
    <property type="match status" value="1"/>
</dbReference>
<dbReference type="PANTHER" id="PTHR11373">
    <property type="entry name" value="DEOXYNUCLEOSIDE TRIPHOSPHATE TRIPHOSPHOHYDROLASE"/>
    <property type="match status" value="1"/>
</dbReference>
<feature type="domain" description="HD" evidence="2">
    <location>
        <begin position="53"/>
        <end position="193"/>
    </location>
</feature>
<dbReference type="GeneTree" id="ENSGT00390000013867"/>
<evidence type="ECO:0000259" key="2">
    <source>
        <dbReference type="PROSITE" id="PS51831"/>
    </source>
</evidence>
<dbReference type="Pfam" id="PF01966">
    <property type="entry name" value="HD"/>
    <property type="match status" value="1"/>
</dbReference>
<organism evidence="3 4">
    <name type="scientific">Cyprinus carpio carpio</name>
    <dbReference type="NCBI Taxonomy" id="630221"/>
    <lineage>
        <taxon>Eukaryota</taxon>
        <taxon>Metazoa</taxon>
        <taxon>Chordata</taxon>
        <taxon>Craniata</taxon>
        <taxon>Vertebrata</taxon>
        <taxon>Euteleostomi</taxon>
        <taxon>Actinopterygii</taxon>
        <taxon>Neopterygii</taxon>
        <taxon>Teleostei</taxon>
        <taxon>Ostariophysi</taxon>
        <taxon>Cypriniformes</taxon>
        <taxon>Cyprinidae</taxon>
        <taxon>Cyprininae</taxon>
        <taxon>Cyprinus</taxon>
    </lineage>
</organism>